<sequence>MRVLRSAVGALLTLVVALFVAYVCLISIDDVLTSSWFAKLAAACPFPFISSALQASSEEKAVSFLSQDRQYSAAVYFMWGGTFIAALLTLLMRNMPSGHSQGKHDGDASESLLNAPKPFSQPYSVIRRILHYHLPPRGFWTWWCGGMAVYDALVVAAWIAINVTYTQQRVALILPIFKEFIAKGLFDWSMAQAIIVLTSGALGWAATLDILLMMYPVPRSTFLHWMMGESFPTLIKYHRWIGHGTMLIITLHGFGFYGVWLFTGEYTRGLVWDRTGTNMLAGTISWLGGCALWATSVEYCRRRFFELFYKTHIIGLVTFFMFGYMHHVSLWAYTMPGILLYLLDIAFRLAQQVQPVVVSNISACKSATLATMHFNADPHTPIKPIQDLFLGVDGLSPVQWHPYSTVGGDGEHTLVAHIKAYGKWTSGLLQRVLGRGSVVMRVDGPYGEFQDHPEWTHYQTLVIVAGGIGVTPVFGILNDLQQRRAGSDGNGGPGGMVPQKVVLVYVASMKNELALLQRPLIADAIQAGWLELDAYYTGANRGVDPSDVMPAGAKPEGMYPSDSAVDLTHPQANPRTLKTAPADDGHGHVLRQVLPAYWFGDWHWASAHVLCLAGAVLGSMGSFAWQAHANAVTEGGAPTWLLGLYLILFPSLGAMLLPLCIIVPAHIIRARNVRKAALAGSLNSSEAGLVYGCGDDAHARAERGGLVGLQGIKATPGRPNIGAVLARVCQDFSADQEIGVVAAGPELMVDAVVDCCHTHNDTVGLLGRPYLDVGKHTFSL</sequence>
<feature type="transmembrane region" description="Helical" evidence="6">
    <location>
        <begin position="73"/>
        <end position="92"/>
    </location>
</feature>
<feature type="transmembrane region" description="Helical" evidence="6">
    <location>
        <begin position="185"/>
        <end position="204"/>
    </location>
</feature>
<reference evidence="8 9" key="1">
    <citation type="submission" date="2023-10" db="EMBL/GenBank/DDBJ databases">
        <authorList>
            <person name="Maclean D."/>
            <person name="Macfadyen A."/>
        </authorList>
    </citation>
    <scope>NUCLEOTIDE SEQUENCE [LARGE SCALE GENOMIC DNA]</scope>
</reference>
<dbReference type="SUPFAM" id="SSF52343">
    <property type="entry name" value="Ferredoxin reductase-like, C-terminal NADP-linked domain"/>
    <property type="match status" value="1"/>
</dbReference>
<dbReference type="PANTHER" id="PTHR11972:SF69">
    <property type="entry name" value="FERRIC REDUCTION OXIDASE 6-RELATED"/>
    <property type="match status" value="1"/>
</dbReference>
<dbReference type="EMBL" id="CAUYUE010000005">
    <property type="protein sequence ID" value="CAK0774073.1"/>
    <property type="molecule type" value="Genomic_DNA"/>
</dbReference>
<organism evidence="8 9">
    <name type="scientific">Coccomyxa viridis</name>
    <dbReference type="NCBI Taxonomy" id="1274662"/>
    <lineage>
        <taxon>Eukaryota</taxon>
        <taxon>Viridiplantae</taxon>
        <taxon>Chlorophyta</taxon>
        <taxon>core chlorophytes</taxon>
        <taxon>Trebouxiophyceae</taxon>
        <taxon>Trebouxiophyceae incertae sedis</taxon>
        <taxon>Coccomyxaceae</taxon>
        <taxon>Coccomyxa</taxon>
    </lineage>
</organism>
<gene>
    <name evidence="8" type="ORF">CVIRNUC_004132</name>
</gene>
<feature type="transmembrane region" description="Helical" evidence="6">
    <location>
        <begin position="307"/>
        <end position="324"/>
    </location>
</feature>
<dbReference type="AlphaFoldDB" id="A0AAV1I3V5"/>
<feature type="transmembrane region" description="Helical" evidence="6">
    <location>
        <begin position="240"/>
        <end position="263"/>
    </location>
</feature>
<feature type="domain" description="FAD-binding FR-type" evidence="7">
    <location>
        <begin position="350"/>
        <end position="452"/>
    </location>
</feature>
<keyword evidence="4" id="KW-0560">Oxidoreductase</keyword>
<dbReference type="PANTHER" id="PTHR11972">
    <property type="entry name" value="NADPH OXIDASE"/>
    <property type="match status" value="1"/>
</dbReference>
<dbReference type="SUPFAM" id="SSF63380">
    <property type="entry name" value="Riboflavin synthase domain-like"/>
    <property type="match status" value="1"/>
</dbReference>
<keyword evidence="5 6" id="KW-0472">Membrane</keyword>
<evidence type="ECO:0000313" key="9">
    <source>
        <dbReference type="Proteomes" id="UP001314263"/>
    </source>
</evidence>
<name>A0AAV1I3V5_9CHLO</name>
<dbReference type="InterPro" id="IPR013112">
    <property type="entry name" value="FAD-bd_8"/>
</dbReference>
<evidence type="ECO:0000256" key="4">
    <source>
        <dbReference type="ARBA" id="ARBA00023002"/>
    </source>
</evidence>
<dbReference type="GO" id="GO:0005886">
    <property type="term" value="C:plasma membrane"/>
    <property type="evidence" value="ECO:0007669"/>
    <property type="project" value="TreeGrafter"/>
</dbReference>
<evidence type="ECO:0000256" key="3">
    <source>
        <dbReference type="ARBA" id="ARBA00022989"/>
    </source>
</evidence>
<keyword evidence="9" id="KW-1185">Reference proteome</keyword>
<dbReference type="InterPro" id="IPR050369">
    <property type="entry name" value="RBOH/FRE"/>
</dbReference>
<dbReference type="Pfam" id="PF08022">
    <property type="entry name" value="FAD_binding_8"/>
    <property type="match status" value="1"/>
</dbReference>
<dbReference type="Gene3D" id="3.40.50.80">
    <property type="entry name" value="Nucleotide-binding domain of ferredoxin-NADP reductase (FNR) module"/>
    <property type="match status" value="1"/>
</dbReference>
<dbReference type="SFLD" id="SFLDG01168">
    <property type="entry name" value="Ferric_reductase_subgroup_(FRE"/>
    <property type="match status" value="1"/>
</dbReference>
<feature type="transmembrane region" description="Helical" evidence="6">
    <location>
        <begin position="7"/>
        <end position="28"/>
    </location>
</feature>
<feature type="transmembrane region" description="Helical" evidence="6">
    <location>
        <begin position="640"/>
        <end position="665"/>
    </location>
</feature>
<evidence type="ECO:0000256" key="5">
    <source>
        <dbReference type="ARBA" id="ARBA00023136"/>
    </source>
</evidence>
<evidence type="ECO:0000259" key="7">
    <source>
        <dbReference type="PROSITE" id="PS51384"/>
    </source>
</evidence>
<dbReference type="GO" id="GO:0016491">
    <property type="term" value="F:oxidoreductase activity"/>
    <property type="evidence" value="ECO:0007669"/>
    <property type="project" value="UniProtKB-KW"/>
</dbReference>
<feature type="transmembrane region" description="Helical" evidence="6">
    <location>
        <begin position="609"/>
        <end position="628"/>
    </location>
</feature>
<dbReference type="PROSITE" id="PS51384">
    <property type="entry name" value="FAD_FR"/>
    <property type="match status" value="1"/>
</dbReference>
<dbReference type="InterPro" id="IPR017938">
    <property type="entry name" value="Riboflavin_synthase-like_b-brl"/>
</dbReference>
<keyword evidence="2 6" id="KW-0812">Transmembrane</keyword>
<evidence type="ECO:0000256" key="6">
    <source>
        <dbReference type="SAM" id="Phobius"/>
    </source>
</evidence>
<comment type="subcellular location">
    <subcellularLocation>
        <location evidence="1">Membrane</location>
        <topology evidence="1">Multi-pass membrane protein</topology>
    </subcellularLocation>
</comment>
<feature type="transmembrane region" description="Helical" evidence="6">
    <location>
        <begin position="275"/>
        <end position="295"/>
    </location>
</feature>
<dbReference type="InterPro" id="IPR039261">
    <property type="entry name" value="FNR_nucleotide-bd"/>
</dbReference>
<dbReference type="Proteomes" id="UP001314263">
    <property type="component" value="Unassembled WGS sequence"/>
</dbReference>
<proteinExistence type="predicted"/>
<evidence type="ECO:0000256" key="2">
    <source>
        <dbReference type="ARBA" id="ARBA00022692"/>
    </source>
</evidence>
<dbReference type="InterPro" id="IPR013130">
    <property type="entry name" value="Fe3_Rdtase_TM_dom"/>
</dbReference>
<dbReference type="InterPro" id="IPR017927">
    <property type="entry name" value="FAD-bd_FR_type"/>
</dbReference>
<dbReference type="Pfam" id="PF01794">
    <property type="entry name" value="Ferric_reduct"/>
    <property type="match status" value="1"/>
</dbReference>
<dbReference type="CDD" id="cd06186">
    <property type="entry name" value="NOX_Duox_like_FAD_NADP"/>
    <property type="match status" value="1"/>
</dbReference>
<dbReference type="SFLD" id="SFLDS00052">
    <property type="entry name" value="Ferric_Reductase_Domain"/>
    <property type="match status" value="1"/>
</dbReference>
<feature type="transmembrane region" description="Helical" evidence="6">
    <location>
        <begin position="140"/>
        <end position="165"/>
    </location>
</feature>
<evidence type="ECO:0000313" key="8">
    <source>
        <dbReference type="EMBL" id="CAK0774073.1"/>
    </source>
</evidence>
<keyword evidence="3 6" id="KW-1133">Transmembrane helix</keyword>
<protein>
    <recommendedName>
        <fullName evidence="7">FAD-binding FR-type domain-containing protein</fullName>
    </recommendedName>
</protein>
<accession>A0AAV1I3V5</accession>
<evidence type="ECO:0000256" key="1">
    <source>
        <dbReference type="ARBA" id="ARBA00004141"/>
    </source>
</evidence>
<comment type="caution">
    <text evidence="8">The sequence shown here is derived from an EMBL/GenBank/DDBJ whole genome shotgun (WGS) entry which is preliminary data.</text>
</comment>